<evidence type="ECO:0008006" key="4">
    <source>
        <dbReference type="Google" id="ProtNLM"/>
    </source>
</evidence>
<gene>
    <name evidence="2" type="ORF">CAXC1_280003</name>
</gene>
<sequence>MWSRNFLVTELLIIVCFIVVIFLGIIYAPYLKNSSIARNVASSIVSLEHNVYVFYTTYRALPGDISNPVKYWDIEDFVKECEYYTWDKNTNKPREIRIFKGFSGDGNGIITTSTTSRITTDSFVEATGAGCHLRLAKLISYKPRVLRELRKGSNGLWYSPIKNYSDFGLIVSEVPLKIINNVNNSSENLNQIQILSEIGNAKLSAYQAMLLDKKIDDGLPASGRMRCNSLSNSIVCCNSHVQGVCNPKSSYLRSKTSYATIITYDSKIIEKLK</sequence>
<accession>A0ABP0EXF4</accession>
<feature type="transmembrane region" description="Helical" evidence="1">
    <location>
        <begin position="6"/>
        <end position="28"/>
    </location>
</feature>
<comment type="caution">
    <text evidence="2">The sequence shown here is derived from an EMBL/GenBank/DDBJ whole genome shotgun (WGS) entry which is preliminary data.</text>
</comment>
<keyword evidence="1" id="KW-0472">Membrane</keyword>
<organism evidence="2 3">
    <name type="scientific">Candidatus Xenohaliotis californiensis</name>
    <dbReference type="NCBI Taxonomy" id="84677"/>
    <lineage>
        <taxon>Bacteria</taxon>
        <taxon>Pseudomonadati</taxon>
        <taxon>Pseudomonadota</taxon>
        <taxon>Alphaproteobacteria</taxon>
        <taxon>Rickettsiales</taxon>
        <taxon>Anaplasmataceae</taxon>
        <taxon>Candidatus Xenohaliotis</taxon>
    </lineage>
</organism>
<keyword evidence="3" id="KW-1185">Reference proteome</keyword>
<dbReference type="RefSeq" id="WP_338364015.1">
    <property type="nucleotide sequence ID" value="NZ_CAWVOK010000020.1"/>
</dbReference>
<dbReference type="EMBL" id="CAWVOK010000020">
    <property type="protein sequence ID" value="CAK8163025.1"/>
    <property type="molecule type" value="Genomic_DNA"/>
</dbReference>
<evidence type="ECO:0000313" key="3">
    <source>
        <dbReference type="Proteomes" id="UP001314181"/>
    </source>
</evidence>
<reference evidence="2 3" key="1">
    <citation type="submission" date="2024-01" db="EMBL/GenBank/DDBJ databases">
        <authorList>
            <person name="Kunselman E."/>
        </authorList>
    </citation>
    <scope>NUCLEOTIDE SEQUENCE [LARGE SCALE GENOMIC DNA]</scope>
    <source>
        <strain evidence="2">2 abalone samples</strain>
    </source>
</reference>
<dbReference type="Proteomes" id="UP001314181">
    <property type="component" value="Unassembled WGS sequence"/>
</dbReference>
<evidence type="ECO:0000313" key="2">
    <source>
        <dbReference type="EMBL" id="CAK8163025.1"/>
    </source>
</evidence>
<keyword evidence="1" id="KW-0812">Transmembrane</keyword>
<name>A0ABP0EXF4_9RICK</name>
<keyword evidence="1" id="KW-1133">Transmembrane helix</keyword>
<protein>
    <recommendedName>
        <fullName evidence="4">Prepilin-type N-terminal cleavage/methylation domain-containing protein</fullName>
    </recommendedName>
</protein>
<evidence type="ECO:0000256" key="1">
    <source>
        <dbReference type="SAM" id="Phobius"/>
    </source>
</evidence>
<proteinExistence type="predicted"/>